<dbReference type="GeneID" id="70192296"/>
<comment type="caution">
    <text evidence="3">The sequence shown here is derived from an EMBL/GenBank/DDBJ whole genome shotgun (WGS) entry which is preliminary data.</text>
</comment>
<dbReference type="AlphaFoldDB" id="A0A9P8XWR4"/>
<feature type="compositionally biased region" description="Polar residues" evidence="1">
    <location>
        <begin position="160"/>
        <end position="178"/>
    </location>
</feature>
<dbReference type="Proteomes" id="UP000756346">
    <property type="component" value="Unassembled WGS sequence"/>
</dbReference>
<organism evidence="3 4">
    <name type="scientific">Microdochium trichocladiopsis</name>
    <dbReference type="NCBI Taxonomy" id="1682393"/>
    <lineage>
        <taxon>Eukaryota</taxon>
        <taxon>Fungi</taxon>
        <taxon>Dikarya</taxon>
        <taxon>Ascomycota</taxon>
        <taxon>Pezizomycotina</taxon>
        <taxon>Sordariomycetes</taxon>
        <taxon>Xylariomycetidae</taxon>
        <taxon>Xylariales</taxon>
        <taxon>Microdochiaceae</taxon>
        <taxon>Microdochium</taxon>
    </lineage>
</organism>
<dbReference type="OrthoDB" id="4899074at2759"/>
<evidence type="ECO:0000256" key="1">
    <source>
        <dbReference type="SAM" id="MobiDB-lite"/>
    </source>
</evidence>
<evidence type="ECO:0008006" key="5">
    <source>
        <dbReference type="Google" id="ProtNLM"/>
    </source>
</evidence>
<proteinExistence type="predicted"/>
<feature type="region of interest" description="Disordered" evidence="1">
    <location>
        <begin position="74"/>
        <end position="130"/>
    </location>
</feature>
<feature type="chain" id="PRO_5040430885" description="Apple domain-containing protein" evidence="2">
    <location>
        <begin position="19"/>
        <end position="386"/>
    </location>
</feature>
<keyword evidence="4" id="KW-1185">Reference proteome</keyword>
<dbReference type="RefSeq" id="XP_046007553.1">
    <property type="nucleotide sequence ID" value="XM_046162750.1"/>
</dbReference>
<evidence type="ECO:0000313" key="3">
    <source>
        <dbReference type="EMBL" id="KAH7021352.1"/>
    </source>
</evidence>
<gene>
    <name evidence="3" type="ORF">B0I36DRAFT_435195</name>
</gene>
<dbReference type="EMBL" id="JAGTJQ010000010">
    <property type="protein sequence ID" value="KAH7021352.1"/>
    <property type="molecule type" value="Genomic_DNA"/>
</dbReference>
<accession>A0A9P8XWR4</accession>
<feature type="signal peptide" evidence="2">
    <location>
        <begin position="1"/>
        <end position="18"/>
    </location>
</feature>
<name>A0A9P8XWR4_9PEZI</name>
<reference evidence="3" key="1">
    <citation type="journal article" date="2021" name="Nat. Commun.">
        <title>Genetic determinants of endophytism in the Arabidopsis root mycobiome.</title>
        <authorList>
            <person name="Mesny F."/>
            <person name="Miyauchi S."/>
            <person name="Thiergart T."/>
            <person name="Pickel B."/>
            <person name="Atanasova L."/>
            <person name="Karlsson M."/>
            <person name="Huettel B."/>
            <person name="Barry K.W."/>
            <person name="Haridas S."/>
            <person name="Chen C."/>
            <person name="Bauer D."/>
            <person name="Andreopoulos W."/>
            <person name="Pangilinan J."/>
            <person name="LaButti K."/>
            <person name="Riley R."/>
            <person name="Lipzen A."/>
            <person name="Clum A."/>
            <person name="Drula E."/>
            <person name="Henrissat B."/>
            <person name="Kohler A."/>
            <person name="Grigoriev I.V."/>
            <person name="Martin F.M."/>
            <person name="Hacquard S."/>
        </authorList>
    </citation>
    <scope>NUCLEOTIDE SEQUENCE</scope>
    <source>
        <strain evidence="3">MPI-CAGE-CH-0230</strain>
    </source>
</reference>
<feature type="region of interest" description="Disordered" evidence="1">
    <location>
        <begin position="147"/>
        <end position="185"/>
    </location>
</feature>
<evidence type="ECO:0000256" key="2">
    <source>
        <dbReference type="SAM" id="SignalP"/>
    </source>
</evidence>
<keyword evidence="2" id="KW-0732">Signal</keyword>
<feature type="compositionally biased region" description="Basic residues" evidence="1">
    <location>
        <begin position="147"/>
        <end position="158"/>
    </location>
</feature>
<protein>
    <recommendedName>
        <fullName evidence="5">Apple domain-containing protein</fullName>
    </recommendedName>
</protein>
<evidence type="ECO:0000313" key="4">
    <source>
        <dbReference type="Proteomes" id="UP000756346"/>
    </source>
</evidence>
<sequence>MRSARYVVLLGGAACVTADIVSTEVHCVTAIGPSPVSAVATVSSTTTLTLGDATTTTAVTDTITTAPTTETVTETEQVTVTQTEDTVTSTYTSTSTETETSTETVVQTETLTESVTETTTTTSTSTVPAPTSFLPIADTLAGYPAQKRRHVGHPRCKPKVSTTSSTAAPYQTTSTSSEDCGVQPVPSQYPQSVQCTETVTEQQTLTETTTSSTTVTPAPVTATSTETITSTSTEVPQAEVTETLTETTTSTVTTTSTQSTTVTETQTETATASAVAYAACAANNLLSSYQGMSIVNAYNNNNGNVGGGSIYDNAQAASAYDCCVLCLNTSGCTGTAFLAPSRCVLLRNSARTCNGQSSNPAVFITGNGAGYTLSNSACGYFKAPPA</sequence>
<feature type="region of interest" description="Disordered" evidence="1">
    <location>
        <begin position="204"/>
        <end position="237"/>
    </location>
</feature>